<evidence type="ECO:0000313" key="2">
    <source>
        <dbReference type="EMBL" id="AIC11102.1"/>
    </source>
</evidence>
<dbReference type="AlphaFoldDB" id="A0A060HDT6"/>
<proteinExistence type="predicted"/>
<dbReference type="PATRIC" id="fig|155920.8.peg.1090"/>
<feature type="compositionally biased region" description="Basic and acidic residues" evidence="1">
    <location>
        <begin position="194"/>
        <end position="214"/>
    </location>
</feature>
<sequence length="214" mass="23952">MKTTSYAVGLRHWSGSSNPSLRVPATRRRQGQEGAPGLEDYAYNWNEWADARFSHLFQQWQQEQQQAETARQQHSAQARYEARAAEFMNAHPDFYETVGSMDLSLLSPAVQAAVIQHEKGPEIAYHLATQDDALWSLASVREDLLPAAVERLAARMATPQTHNPPTSGPSPGKPISNAPPPPPSVSGRSPAEIPSEKLTDDDWYRRDVDKRRKR</sequence>
<gene>
    <name evidence="2" type="ORF">D934_04530</name>
</gene>
<dbReference type="HOGENOM" id="CLU_1288486_0_0_6"/>
<dbReference type="Proteomes" id="UP000027215">
    <property type="component" value="Chromosome"/>
</dbReference>
<feature type="region of interest" description="Disordered" evidence="1">
    <location>
        <begin position="157"/>
        <end position="214"/>
    </location>
</feature>
<reference evidence="2 3" key="1">
    <citation type="submission" date="2013-08" db="EMBL/GenBank/DDBJ databases">
        <authorList>
            <person name="Stouthamer R."/>
            <person name="Nunney L."/>
        </authorList>
    </citation>
    <scope>NUCLEOTIDE SEQUENCE [LARGE SCALE GENOMIC DNA]</scope>
    <source>
        <strain evidence="3">ann-1</strain>
    </source>
</reference>
<organism evidence="2 3">
    <name type="scientific">Xylella fastidiosa subsp. sandyi Ann-1</name>
    <dbReference type="NCBI Taxonomy" id="155920"/>
    <lineage>
        <taxon>Bacteria</taxon>
        <taxon>Pseudomonadati</taxon>
        <taxon>Pseudomonadota</taxon>
        <taxon>Gammaproteobacteria</taxon>
        <taxon>Lysobacterales</taxon>
        <taxon>Lysobacteraceae</taxon>
        <taxon>Xylella</taxon>
    </lineage>
</organism>
<name>A0A060HDT6_XYLFS</name>
<dbReference type="EMBL" id="CP006696">
    <property type="protein sequence ID" value="AIC11102.1"/>
    <property type="molecule type" value="Genomic_DNA"/>
</dbReference>
<feature type="compositionally biased region" description="Pro residues" evidence="1">
    <location>
        <begin position="166"/>
        <end position="184"/>
    </location>
</feature>
<dbReference type="RefSeq" id="WP_230577864.1">
    <property type="nucleotide sequence ID" value="NZ_CP006696.1"/>
</dbReference>
<accession>A0A060HDT6</accession>
<evidence type="ECO:0000313" key="3">
    <source>
        <dbReference type="Proteomes" id="UP000027215"/>
    </source>
</evidence>
<dbReference type="KEGG" id="xfs:D934_04530"/>
<evidence type="ECO:0000256" key="1">
    <source>
        <dbReference type="SAM" id="MobiDB-lite"/>
    </source>
</evidence>
<protein>
    <submittedName>
        <fullName evidence="2">Uncharacterized protein</fullName>
    </submittedName>
</protein>
<feature type="region of interest" description="Disordered" evidence="1">
    <location>
        <begin position="1"/>
        <end position="36"/>
    </location>
</feature>